<dbReference type="EMBL" id="QCYY01000805">
    <property type="protein sequence ID" value="ROT82547.1"/>
    <property type="molecule type" value="Genomic_DNA"/>
</dbReference>
<keyword evidence="3" id="KW-0862">Zinc</keyword>
<feature type="domain" description="C2H2-type" evidence="6">
    <location>
        <begin position="99"/>
        <end position="126"/>
    </location>
</feature>
<dbReference type="InterPro" id="IPR052795">
    <property type="entry name" value="RREB1"/>
</dbReference>
<reference evidence="7 8" key="1">
    <citation type="submission" date="2018-04" db="EMBL/GenBank/DDBJ databases">
        <authorList>
            <person name="Zhang X."/>
            <person name="Yuan J."/>
            <person name="Li F."/>
            <person name="Xiang J."/>
        </authorList>
    </citation>
    <scope>NUCLEOTIDE SEQUENCE [LARGE SCALE GENOMIC DNA]</scope>
    <source>
        <tissue evidence="7">Muscle</tissue>
    </source>
</reference>
<dbReference type="Gene3D" id="3.30.160.60">
    <property type="entry name" value="Classic Zinc Finger"/>
    <property type="match status" value="2"/>
</dbReference>
<reference evidence="7 8" key="2">
    <citation type="submission" date="2019-01" db="EMBL/GenBank/DDBJ databases">
        <title>The decoding of complex shrimp genome reveals the adaptation for benthos swimmer, frequently molting mechanism and breeding impact on genome.</title>
        <authorList>
            <person name="Sun Y."/>
            <person name="Gao Y."/>
            <person name="Yu Y."/>
        </authorList>
    </citation>
    <scope>NUCLEOTIDE SEQUENCE [LARGE SCALE GENOMIC DNA]</scope>
    <source>
        <tissue evidence="7">Muscle</tissue>
    </source>
</reference>
<dbReference type="GO" id="GO:0005634">
    <property type="term" value="C:nucleus"/>
    <property type="evidence" value="ECO:0007669"/>
    <property type="project" value="TreeGrafter"/>
</dbReference>
<keyword evidence="1" id="KW-0479">Metal-binding</keyword>
<feature type="compositionally biased region" description="Polar residues" evidence="5">
    <location>
        <begin position="27"/>
        <end position="38"/>
    </location>
</feature>
<dbReference type="SUPFAM" id="SSF57667">
    <property type="entry name" value="beta-beta-alpha zinc fingers"/>
    <property type="match status" value="1"/>
</dbReference>
<dbReference type="PANTHER" id="PTHR46451">
    <property type="entry name" value="RAS-RESPONSIVE ELEMENT-BINDING PROTEIN 1"/>
    <property type="match status" value="1"/>
</dbReference>
<keyword evidence="8" id="KW-1185">Reference proteome</keyword>
<evidence type="ECO:0000256" key="5">
    <source>
        <dbReference type="SAM" id="MobiDB-lite"/>
    </source>
</evidence>
<comment type="caution">
    <text evidence="7">The sequence shown here is derived from an EMBL/GenBank/DDBJ whole genome shotgun (WGS) entry which is preliminary data.</text>
</comment>
<proteinExistence type="predicted"/>
<accession>A0A3R7QLD6</accession>
<dbReference type="PROSITE" id="PS50157">
    <property type="entry name" value="ZINC_FINGER_C2H2_2"/>
    <property type="match status" value="1"/>
</dbReference>
<dbReference type="InterPro" id="IPR013087">
    <property type="entry name" value="Znf_C2H2_type"/>
</dbReference>
<dbReference type="PANTHER" id="PTHR46451:SF1">
    <property type="entry name" value="RAS-RESPONSIVE ELEMENT-BINDING PROTEIN 1"/>
    <property type="match status" value="1"/>
</dbReference>
<organism evidence="7 8">
    <name type="scientific">Penaeus vannamei</name>
    <name type="common">Whiteleg shrimp</name>
    <name type="synonym">Litopenaeus vannamei</name>
    <dbReference type="NCBI Taxonomy" id="6689"/>
    <lineage>
        <taxon>Eukaryota</taxon>
        <taxon>Metazoa</taxon>
        <taxon>Ecdysozoa</taxon>
        <taxon>Arthropoda</taxon>
        <taxon>Crustacea</taxon>
        <taxon>Multicrustacea</taxon>
        <taxon>Malacostraca</taxon>
        <taxon>Eumalacostraca</taxon>
        <taxon>Eucarida</taxon>
        <taxon>Decapoda</taxon>
        <taxon>Dendrobranchiata</taxon>
        <taxon>Penaeoidea</taxon>
        <taxon>Penaeidae</taxon>
        <taxon>Penaeus</taxon>
    </lineage>
</organism>
<evidence type="ECO:0000256" key="2">
    <source>
        <dbReference type="ARBA" id="ARBA00022771"/>
    </source>
</evidence>
<name>A0A3R7QLD6_PENVA</name>
<evidence type="ECO:0000313" key="7">
    <source>
        <dbReference type="EMBL" id="ROT82547.1"/>
    </source>
</evidence>
<dbReference type="FunFam" id="3.30.160.60:FF:000446">
    <property type="entry name" value="Zinc finger protein"/>
    <property type="match status" value="1"/>
</dbReference>
<dbReference type="GO" id="GO:0001228">
    <property type="term" value="F:DNA-binding transcription activator activity, RNA polymerase II-specific"/>
    <property type="evidence" value="ECO:0007669"/>
    <property type="project" value="TreeGrafter"/>
</dbReference>
<dbReference type="GO" id="GO:0000978">
    <property type="term" value="F:RNA polymerase II cis-regulatory region sequence-specific DNA binding"/>
    <property type="evidence" value="ECO:0007669"/>
    <property type="project" value="TreeGrafter"/>
</dbReference>
<dbReference type="OrthoDB" id="6508643at2759"/>
<evidence type="ECO:0000256" key="3">
    <source>
        <dbReference type="ARBA" id="ARBA00022833"/>
    </source>
</evidence>
<sequence>MSRLGRWDFSHFLSVEENLAHHMFQQTHQAGTSGIHRQTGRDSGSEVTTEDGNLNRGGLYSTHLLGDVVPEGTASHANQSGLVMTEGPMVRDEQGRVCYRCLYCPRIDSDKSKWRRHLRTHTGEKPYQCAKCPYRATTKHAVVRHDKFRHSVEGAAL</sequence>
<protein>
    <submittedName>
        <fullName evidence="7">Putative RE1-silencing transcription factor A isoform X1</fullName>
    </submittedName>
</protein>
<evidence type="ECO:0000259" key="6">
    <source>
        <dbReference type="PROSITE" id="PS50157"/>
    </source>
</evidence>
<dbReference type="SMART" id="SM00355">
    <property type="entry name" value="ZnF_C2H2"/>
    <property type="match status" value="2"/>
</dbReference>
<dbReference type="InterPro" id="IPR036236">
    <property type="entry name" value="Znf_C2H2_sf"/>
</dbReference>
<dbReference type="GO" id="GO:0008270">
    <property type="term" value="F:zinc ion binding"/>
    <property type="evidence" value="ECO:0007669"/>
    <property type="project" value="UniProtKB-KW"/>
</dbReference>
<evidence type="ECO:0000256" key="4">
    <source>
        <dbReference type="PROSITE-ProRule" id="PRU00042"/>
    </source>
</evidence>
<dbReference type="STRING" id="6689.A0A3R7QLD6"/>
<dbReference type="AlphaFoldDB" id="A0A3R7QLD6"/>
<dbReference type="Proteomes" id="UP000283509">
    <property type="component" value="Unassembled WGS sequence"/>
</dbReference>
<keyword evidence="2 4" id="KW-0863">Zinc-finger</keyword>
<evidence type="ECO:0000313" key="8">
    <source>
        <dbReference type="Proteomes" id="UP000283509"/>
    </source>
</evidence>
<gene>
    <name evidence="7" type="ORF">C7M84_024285</name>
</gene>
<feature type="region of interest" description="Disordered" evidence="5">
    <location>
        <begin position="27"/>
        <end position="55"/>
    </location>
</feature>
<evidence type="ECO:0000256" key="1">
    <source>
        <dbReference type="ARBA" id="ARBA00022723"/>
    </source>
</evidence>